<sequence>MNYHKETQDLFDSAPDYAFAHCIAADAGMGAGIALTFRRYYPEMPGAVLNAEPAIGDAIRYVGPDDRVIYNLITKGESAQLPERSDFEAALRTLKEALIAHHEKKLAIPLIGAGIDRLDWRESAPFIQELFADTDIEIMVCRLK</sequence>
<dbReference type="Gene3D" id="3.40.220.10">
    <property type="entry name" value="Leucine Aminopeptidase, subunit E, domain 1"/>
    <property type="match status" value="1"/>
</dbReference>
<evidence type="ECO:0000256" key="1">
    <source>
        <dbReference type="ARBA" id="ARBA00035885"/>
    </source>
</evidence>
<gene>
    <name evidence="3" type="ORF">FC91_GL002721</name>
</gene>
<dbReference type="EMBL" id="AZFW01000053">
    <property type="protein sequence ID" value="KRM27209.1"/>
    <property type="molecule type" value="Genomic_DNA"/>
</dbReference>
<dbReference type="PATRIC" id="fig|1122147.4.peg.2803"/>
<comment type="caution">
    <text evidence="3">The sequence shown here is derived from an EMBL/GenBank/DDBJ whole genome shotgun (WGS) entry which is preliminary data.</text>
</comment>
<dbReference type="PANTHER" id="PTHR12521">
    <property type="entry name" value="PROTEIN C6ORF130"/>
    <property type="match status" value="1"/>
</dbReference>
<dbReference type="InterPro" id="IPR050892">
    <property type="entry name" value="ADP-ribose_metab_enzymes"/>
</dbReference>
<dbReference type="OrthoDB" id="9780211at2"/>
<dbReference type="PROSITE" id="PS51154">
    <property type="entry name" value="MACRO"/>
    <property type="match status" value="1"/>
</dbReference>
<dbReference type="CDD" id="cd02901">
    <property type="entry name" value="Macro_Poa1p-like"/>
    <property type="match status" value="1"/>
</dbReference>
<feature type="domain" description="Macro" evidence="2">
    <location>
        <begin position="1"/>
        <end position="144"/>
    </location>
</feature>
<name>A0A0R1XH32_9LACO</name>
<dbReference type="PANTHER" id="PTHR12521:SF0">
    <property type="entry name" value="ADP-RIBOSE GLYCOHYDROLASE OARD1"/>
    <property type="match status" value="1"/>
</dbReference>
<proteinExistence type="predicted"/>
<reference evidence="3 4" key="1">
    <citation type="journal article" date="2015" name="Genome Announc.">
        <title>Expanding the biotechnology potential of lactobacilli through comparative genomics of 213 strains and associated genera.</title>
        <authorList>
            <person name="Sun Z."/>
            <person name="Harris H.M."/>
            <person name="McCann A."/>
            <person name="Guo C."/>
            <person name="Argimon S."/>
            <person name="Zhang W."/>
            <person name="Yang X."/>
            <person name="Jeffery I.B."/>
            <person name="Cooney J.C."/>
            <person name="Kagawa T.F."/>
            <person name="Liu W."/>
            <person name="Song Y."/>
            <person name="Salvetti E."/>
            <person name="Wrobel A."/>
            <person name="Rasinkangas P."/>
            <person name="Parkhill J."/>
            <person name="Rea M.C."/>
            <person name="O'Sullivan O."/>
            <person name="Ritari J."/>
            <person name="Douillard F.P."/>
            <person name="Paul Ross R."/>
            <person name="Yang R."/>
            <person name="Briner A.E."/>
            <person name="Felis G.E."/>
            <person name="de Vos W.M."/>
            <person name="Barrangou R."/>
            <person name="Klaenhammer T.R."/>
            <person name="Caufield P.W."/>
            <person name="Cui Y."/>
            <person name="Zhang H."/>
            <person name="O'Toole P.W."/>
        </authorList>
    </citation>
    <scope>NUCLEOTIDE SEQUENCE [LARGE SCALE GENOMIC DNA]</scope>
    <source>
        <strain evidence="3 4">DSM 16991</strain>
    </source>
</reference>
<comment type="catalytic activity">
    <reaction evidence="1">
        <text>an N-(ADP-alpha-D-ribosyl)-thymidine in DNA + H2O = a thymidine in DNA + ADP-D-ribose</text>
        <dbReference type="Rhea" id="RHEA:71655"/>
        <dbReference type="Rhea" id="RHEA-COMP:13556"/>
        <dbReference type="Rhea" id="RHEA-COMP:18051"/>
        <dbReference type="ChEBI" id="CHEBI:15377"/>
        <dbReference type="ChEBI" id="CHEBI:57967"/>
        <dbReference type="ChEBI" id="CHEBI:137386"/>
        <dbReference type="ChEBI" id="CHEBI:191199"/>
    </reaction>
    <physiologicalReaction direction="left-to-right" evidence="1">
        <dbReference type="Rhea" id="RHEA:71656"/>
    </physiologicalReaction>
</comment>
<dbReference type="SMART" id="SM00506">
    <property type="entry name" value="A1pp"/>
    <property type="match status" value="1"/>
</dbReference>
<dbReference type="Proteomes" id="UP000050949">
    <property type="component" value="Unassembled WGS sequence"/>
</dbReference>
<dbReference type="AlphaFoldDB" id="A0A0R1XH32"/>
<evidence type="ECO:0000313" key="3">
    <source>
        <dbReference type="EMBL" id="KRM27209.1"/>
    </source>
</evidence>
<evidence type="ECO:0000259" key="2">
    <source>
        <dbReference type="PROSITE" id="PS51154"/>
    </source>
</evidence>
<organism evidence="3 4">
    <name type="scientific">Schleiferilactobacillus harbinensis DSM 16991</name>
    <dbReference type="NCBI Taxonomy" id="1122147"/>
    <lineage>
        <taxon>Bacteria</taxon>
        <taxon>Bacillati</taxon>
        <taxon>Bacillota</taxon>
        <taxon>Bacilli</taxon>
        <taxon>Lactobacillales</taxon>
        <taxon>Lactobacillaceae</taxon>
        <taxon>Schleiferilactobacillus</taxon>
    </lineage>
</organism>
<dbReference type="InterPro" id="IPR002589">
    <property type="entry name" value="Macro_dom"/>
</dbReference>
<accession>A0A0R1XH32</accession>
<dbReference type="InterPro" id="IPR043472">
    <property type="entry name" value="Macro_dom-like"/>
</dbReference>
<dbReference type="GO" id="GO:0140291">
    <property type="term" value="P:peptidyl-glutamate ADP-deribosylation"/>
    <property type="evidence" value="ECO:0007669"/>
    <property type="project" value="TreeGrafter"/>
</dbReference>
<dbReference type="eggNOG" id="COG2110">
    <property type="taxonomic scope" value="Bacteria"/>
</dbReference>
<protein>
    <recommendedName>
        <fullName evidence="2">Macro domain-containing protein</fullName>
    </recommendedName>
</protein>
<evidence type="ECO:0000313" key="4">
    <source>
        <dbReference type="Proteomes" id="UP000050949"/>
    </source>
</evidence>
<dbReference type="SUPFAM" id="SSF52949">
    <property type="entry name" value="Macro domain-like"/>
    <property type="match status" value="1"/>
</dbReference>
<dbReference type="RefSeq" id="WP_027829502.1">
    <property type="nucleotide sequence ID" value="NZ_AUEH01000069.1"/>
</dbReference>